<comment type="catalytic activity">
    <reaction evidence="1">
        <text>ATP + protein L-histidine = ADP + protein N-phospho-L-histidine.</text>
        <dbReference type="EC" id="2.7.13.3"/>
    </reaction>
</comment>
<dbReference type="PROSITE" id="PS50046">
    <property type="entry name" value="PHYTOCHROME_2"/>
    <property type="match status" value="1"/>
</dbReference>
<keyword evidence="8" id="KW-0157">Chromophore</keyword>
<evidence type="ECO:0000256" key="2">
    <source>
        <dbReference type="ARBA" id="ARBA00006402"/>
    </source>
</evidence>
<evidence type="ECO:0000256" key="7">
    <source>
        <dbReference type="ARBA" id="ARBA00022777"/>
    </source>
</evidence>
<keyword evidence="7" id="KW-0418">Kinase</keyword>
<evidence type="ECO:0000256" key="8">
    <source>
        <dbReference type="ARBA" id="ARBA00022991"/>
    </source>
</evidence>
<gene>
    <name evidence="12" type="ORF">ACFQZI_15405</name>
</gene>
<dbReference type="SUPFAM" id="SSF55785">
    <property type="entry name" value="PYP-like sensor domain (PAS domain)"/>
    <property type="match status" value="1"/>
</dbReference>
<dbReference type="InterPro" id="IPR003594">
    <property type="entry name" value="HATPase_dom"/>
</dbReference>
<dbReference type="SUPFAM" id="SSF55874">
    <property type="entry name" value="ATPase domain of HSP90 chaperone/DNA topoisomerase II/histidine kinase"/>
    <property type="match status" value="1"/>
</dbReference>
<sequence>MPNTIRLPVNIDLTNCDREPIHIPGKIQSHGFLLVIDHDGYIRFESENASSYLKNVPPGLLGKHISTVEPLIGKNEPPDFINRLIIFGKVNGFEQTNPFNTDIYGQPFHLIISASANYYLLEFEPARSDSATEIHKLIGRSISEMLADKNLQNLLNNSAIQVKNVIGYDRVMVYRFAADGHGEVIAEARNPELPSWLGLHYPASDIPKQARELYKVNLTRLIADVNNQPSAILTEAGNEAPLDLTNSHLRAVSPIHIQYLKNMGVQSSFSISLIYKGELWGLIACHNYTPRFIDYRSRESAKLIGQILSSALEFRQDEENQQLQERYKSAVDQLSRLMLKDNNIEYALTGHAVTLLNAVDATGAVLVFENNITRFGTTPDNAQINSLISWIKNNVAETFFYTEKLSEKFPEAAVYRKIASGIMVTALSREMGEYVIWFKPEQLQTITWAGNPEKPVTIDTSTGMAHISPRNSFDEWSQTVTGTSVKWSNEEIKSVVRLRSEITYAINQKAGAIRLLNEKLKQAYEELDTFSFTISHDLKNPISTIKSFTQILLRDAELKPQTVKILERINNGADKMNSMINEVLDYSRINRSELAKSEIDTAPMIHDIVRDLLLIYNVDESCVHIGNTPKIQGDPVMIPQVFANIISNAIKYSSKSNPPKVTIDGSENDSEVTYTITDNGLGIDIKQLPKIFELFNRLDNVGDIEGSGVGLAIVKRIIEKHNGKIWVDSELGQGSTFNISFKK</sequence>
<dbReference type="Gene3D" id="3.30.450.270">
    <property type="match status" value="1"/>
</dbReference>
<dbReference type="Gene3D" id="1.10.287.130">
    <property type="match status" value="1"/>
</dbReference>
<evidence type="ECO:0000313" key="12">
    <source>
        <dbReference type="EMBL" id="MFD0766249.1"/>
    </source>
</evidence>
<evidence type="ECO:0000256" key="6">
    <source>
        <dbReference type="ARBA" id="ARBA00022679"/>
    </source>
</evidence>
<dbReference type="SMART" id="SM00387">
    <property type="entry name" value="HATPase_c"/>
    <property type="match status" value="1"/>
</dbReference>
<dbReference type="InterPro" id="IPR013515">
    <property type="entry name" value="Phytochrome_cen-reg"/>
</dbReference>
<reference evidence="13" key="1">
    <citation type="journal article" date="2019" name="Int. J. Syst. Evol. Microbiol.">
        <title>The Global Catalogue of Microorganisms (GCM) 10K type strain sequencing project: providing services to taxonomists for standard genome sequencing and annotation.</title>
        <authorList>
            <consortium name="The Broad Institute Genomics Platform"/>
            <consortium name="The Broad Institute Genome Sequencing Center for Infectious Disease"/>
            <person name="Wu L."/>
            <person name="Ma J."/>
        </authorList>
    </citation>
    <scope>NUCLEOTIDE SEQUENCE [LARGE SCALE GENOMIC DNA]</scope>
    <source>
        <strain evidence="13">CCUG 60742</strain>
    </source>
</reference>
<evidence type="ECO:0000256" key="3">
    <source>
        <dbReference type="ARBA" id="ARBA00012438"/>
    </source>
</evidence>
<dbReference type="CDD" id="cd00082">
    <property type="entry name" value="HisKA"/>
    <property type="match status" value="1"/>
</dbReference>
<proteinExistence type="inferred from homology"/>
<dbReference type="InterPro" id="IPR036097">
    <property type="entry name" value="HisK_dim/P_sf"/>
</dbReference>
<dbReference type="GO" id="GO:0005524">
    <property type="term" value="F:ATP binding"/>
    <property type="evidence" value="ECO:0007669"/>
    <property type="project" value="UniProtKB-KW"/>
</dbReference>
<dbReference type="Gene3D" id="3.30.450.20">
    <property type="entry name" value="PAS domain"/>
    <property type="match status" value="1"/>
</dbReference>
<evidence type="ECO:0000256" key="1">
    <source>
        <dbReference type="ARBA" id="ARBA00000085"/>
    </source>
</evidence>
<dbReference type="SUPFAM" id="SSF55781">
    <property type="entry name" value="GAF domain-like"/>
    <property type="match status" value="2"/>
</dbReference>
<dbReference type="InterPro" id="IPR029016">
    <property type="entry name" value="GAF-like_dom_sf"/>
</dbReference>
<dbReference type="EMBL" id="JBHTIA010000012">
    <property type="protein sequence ID" value="MFD0766249.1"/>
    <property type="molecule type" value="Genomic_DNA"/>
</dbReference>
<keyword evidence="9" id="KW-0675">Receptor</keyword>
<accession>A0ABW2ZJA9</accession>
<feature type="domain" description="Phytochrome chromophore attachment site" evidence="10">
    <location>
        <begin position="150"/>
        <end position="310"/>
    </location>
</feature>
<evidence type="ECO:0000256" key="9">
    <source>
        <dbReference type="ARBA" id="ARBA00023170"/>
    </source>
</evidence>
<dbReference type="Pfam" id="PF00360">
    <property type="entry name" value="PHY"/>
    <property type="match status" value="1"/>
</dbReference>
<dbReference type="PRINTS" id="PR01033">
    <property type="entry name" value="PHYTOCHROME"/>
</dbReference>
<name>A0ABW2ZJA9_9SPHI</name>
<dbReference type="InterPro" id="IPR043150">
    <property type="entry name" value="Phytochrome_PHY_sf"/>
</dbReference>
<dbReference type="InterPro" id="IPR016132">
    <property type="entry name" value="Phyto_chromo_attachment"/>
</dbReference>
<dbReference type="InterPro" id="IPR003018">
    <property type="entry name" value="GAF"/>
</dbReference>
<dbReference type="InterPro" id="IPR050351">
    <property type="entry name" value="BphY/WalK/GraS-like"/>
</dbReference>
<dbReference type="RefSeq" id="WP_377143985.1">
    <property type="nucleotide sequence ID" value="NZ_JBHTIA010000012.1"/>
</dbReference>
<dbReference type="InterPro" id="IPR003661">
    <property type="entry name" value="HisK_dim/P_dom"/>
</dbReference>
<comment type="caution">
    <text evidence="12">The sequence shown here is derived from an EMBL/GenBank/DDBJ whole genome shotgun (WGS) entry which is preliminary data.</text>
</comment>
<dbReference type="Pfam" id="PF02518">
    <property type="entry name" value="HATPase_c"/>
    <property type="match status" value="1"/>
</dbReference>
<evidence type="ECO:0000259" key="10">
    <source>
        <dbReference type="PROSITE" id="PS50046"/>
    </source>
</evidence>
<keyword evidence="4" id="KW-0600">Photoreceptor protein</keyword>
<dbReference type="Pfam" id="PF01590">
    <property type="entry name" value="GAF"/>
    <property type="match status" value="1"/>
</dbReference>
<keyword evidence="12" id="KW-0067">ATP-binding</keyword>
<dbReference type="PROSITE" id="PS50109">
    <property type="entry name" value="HIS_KIN"/>
    <property type="match status" value="1"/>
</dbReference>
<dbReference type="SMART" id="SM00065">
    <property type="entry name" value="GAF"/>
    <property type="match status" value="1"/>
</dbReference>
<dbReference type="SMART" id="SM00388">
    <property type="entry name" value="HisKA"/>
    <property type="match status" value="1"/>
</dbReference>
<dbReference type="PANTHER" id="PTHR42878">
    <property type="entry name" value="TWO-COMPONENT HISTIDINE KINASE"/>
    <property type="match status" value="1"/>
</dbReference>
<keyword evidence="5" id="KW-0716">Sensory transduction</keyword>
<dbReference type="SUPFAM" id="SSF47384">
    <property type="entry name" value="Homodimeric domain of signal transducing histidine kinase"/>
    <property type="match status" value="1"/>
</dbReference>
<evidence type="ECO:0000259" key="11">
    <source>
        <dbReference type="PROSITE" id="PS50109"/>
    </source>
</evidence>
<protein>
    <recommendedName>
        <fullName evidence="3">histidine kinase</fullName>
        <ecNumber evidence="3">2.7.13.3</ecNumber>
    </recommendedName>
</protein>
<dbReference type="InterPro" id="IPR001294">
    <property type="entry name" value="Phytochrome"/>
</dbReference>
<dbReference type="Proteomes" id="UP001597073">
    <property type="component" value="Unassembled WGS sequence"/>
</dbReference>
<dbReference type="InterPro" id="IPR013654">
    <property type="entry name" value="PAS_2"/>
</dbReference>
<dbReference type="InterPro" id="IPR035965">
    <property type="entry name" value="PAS-like_dom_sf"/>
</dbReference>
<keyword evidence="12" id="KW-0547">Nucleotide-binding</keyword>
<evidence type="ECO:0000256" key="5">
    <source>
        <dbReference type="ARBA" id="ARBA00022606"/>
    </source>
</evidence>
<dbReference type="InterPro" id="IPR005467">
    <property type="entry name" value="His_kinase_dom"/>
</dbReference>
<feature type="domain" description="Histidine kinase" evidence="11">
    <location>
        <begin position="533"/>
        <end position="743"/>
    </location>
</feature>
<dbReference type="Pfam" id="PF00512">
    <property type="entry name" value="HisKA"/>
    <property type="match status" value="1"/>
</dbReference>
<dbReference type="InterPro" id="IPR036890">
    <property type="entry name" value="HATPase_C_sf"/>
</dbReference>
<evidence type="ECO:0000256" key="4">
    <source>
        <dbReference type="ARBA" id="ARBA00022543"/>
    </source>
</evidence>
<dbReference type="Pfam" id="PF08446">
    <property type="entry name" value="PAS_2"/>
    <property type="match status" value="1"/>
</dbReference>
<organism evidence="12 13">
    <name type="scientific">Mucilaginibacter lutimaris</name>
    <dbReference type="NCBI Taxonomy" id="931629"/>
    <lineage>
        <taxon>Bacteria</taxon>
        <taxon>Pseudomonadati</taxon>
        <taxon>Bacteroidota</taxon>
        <taxon>Sphingobacteriia</taxon>
        <taxon>Sphingobacteriales</taxon>
        <taxon>Sphingobacteriaceae</taxon>
        <taxon>Mucilaginibacter</taxon>
    </lineage>
</organism>
<keyword evidence="13" id="KW-1185">Reference proteome</keyword>
<comment type="similarity">
    <text evidence="2">In the N-terminal section; belongs to the phytochrome family.</text>
</comment>
<keyword evidence="6" id="KW-0808">Transferase</keyword>
<evidence type="ECO:0000313" key="13">
    <source>
        <dbReference type="Proteomes" id="UP001597073"/>
    </source>
</evidence>
<dbReference type="Gene3D" id="3.30.565.10">
    <property type="entry name" value="Histidine kinase-like ATPase, C-terminal domain"/>
    <property type="match status" value="1"/>
</dbReference>
<dbReference type="Gene3D" id="3.30.450.40">
    <property type="match status" value="1"/>
</dbReference>
<dbReference type="PANTHER" id="PTHR42878:SF15">
    <property type="entry name" value="BACTERIOPHYTOCHROME"/>
    <property type="match status" value="1"/>
</dbReference>
<dbReference type="EC" id="2.7.13.3" evidence="3"/>